<dbReference type="PANTHER" id="PTHR11042">
    <property type="entry name" value="EUKARYOTIC TRANSLATION INITIATION FACTOR 2-ALPHA KINASE EIF2-ALPHA KINASE -RELATED"/>
    <property type="match status" value="1"/>
</dbReference>
<keyword evidence="16" id="KW-1185">Reference proteome</keyword>
<evidence type="ECO:0000256" key="4">
    <source>
        <dbReference type="ARBA" id="ARBA00022741"/>
    </source>
</evidence>
<dbReference type="GO" id="GO:0003743">
    <property type="term" value="F:translation initiation factor activity"/>
    <property type="evidence" value="ECO:0007669"/>
    <property type="project" value="UniProtKB-KW"/>
</dbReference>
<dbReference type="GO" id="GO:0005634">
    <property type="term" value="C:nucleus"/>
    <property type="evidence" value="ECO:0007669"/>
    <property type="project" value="TreeGrafter"/>
</dbReference>
<keyword evidence="7" id="KW-0652">Protein synthesis inhibitor</keyword>
<dbReference type="SUPFAM" id="SSF56112">
    <property type="entry name" value="Protein kinase-like (PK-like)"/>
    <property type="match status" value="1"/>
</dbReference>
<organism evidence="15 16">
    <name type="scientific">Homarus americanus</name>
    <name type="common">American lobster</name>
    <dbReference type="NCBI Taxonomy" id="6706"/>
    <lineage>
        <taxon>Eukaryota</taxon>
        <taxon>Metazoa</taxon>
        <taxon>Ecdysozoa</taxon>
        <taxon>Arthropoda</taxon>
        <taxon>Crustacea</taxon>
        <taxon>Multicrustacea</taxon>
        <taxon>Malacostraca</taxon>
        <taxon>Eumalacostraca</taxon>
        <taxon>Eucarida</taxon>
        <taxon>Decapoda</taxon>
        <taxon>Pleocyemata</taxon>
        <taxon>Astacidea</taxon>
        <taxon>Nephropoidea</taxon>
        <taxon>Nephropidae</taxon>
        <taxon>Homarus</taxon>
    </lineage>
</organism>
<dbReference type="PANTHER" id="PTHR11042:SF160">
    <property type="entry name" value="EUKARYOTIC TRANSLATION INITIATION FACTOR 2-ALPHA KINASE 1"/>
    <property type="match status" value="1"/>
</dbReference>
<dbReference type="Pfam" id="PF00069">
    <property type="entry name" value="Pkinase"/>
    <property type="match status" value="2"/>
</dbReference>
<name>A0A8J5TGU3_HOMAM</name>
<keyword evidence="15" id="KW-0396">Initiation factor</keyword>
<feature type="binding site" evidence="11">
    <location>
        <position position="65"/>
    </location>
    <ligand>
        <name>ATP</name>
        <dbReference type="ChEBI" id="CHEBI:30616"/>
    </ligand>
</feature>
<dbReference type="InterPro" id="IPR050339">
    <property type="entry name" value="CC_SR_Kinase"/>
</dbReference>
<evidence type="ECO:0000256" key="10">
    <source>
        <dbReference type="ARBA" id="ARBA00048977"/>
    </source>
</evidence>
<evidence type="ECO:0000256" key="9">
    <source>
        <dbReference type="ARBA" id="ARBA00048659"/>
    </source>
</evidence>
<dbReference type="InterPro" id="IPR017441">
    <property type="entry name" value="Protein_kinase_ATP_BS"/>
</dbReference>
<protein>
    <recommendedName>
        <fullName evidence="1">non-specific serine/threonine protein kinase</fullName>
        <ecNumber evidence="1">2.7.11.1</ecNumber>
    </recommendedName>
</protein>
<dbReference type="InterPro" id="IPR011009">
    <property type="entry name" value="Kinase-like_dom_sf"/>
</dbReference>
<dbReference type="GO" id="GO:0005524">
    <property type="term" value="F:ATP binding"/>
    <property type="evidence" value="ECO:0007669"/>
    <property type="project" value="UniProtKB-UniRule"/>
</dbReference>
<dbReference type="SMART" id="SM00220">
    <property type="entry name" value="S_TKc"/>
    <property type="match status" value="1"/>
</dbReference>
<evidence type="ECO:0000256" key="2">
    <source>
        <dbReference type="ARBA" id="ARBA00022527"/>
    </source>
</evidence>
<evidence type="ECO:0000256" key="5">
    <source>
        <dbReference type="ARBA" id="ARBA00022777"/>
    </source>
</evidence>
<keyword evidence="4 11" id="KW-0547">Nucleotide-binding</keyword>
<dbReference type="GO" id="GO:0004694">
    <property type="term" value="F:eukaryotic translation initiation factor 2alpha kinase activity"/>
    <property type="evidence" value="ECO:0007669"/>
    <property type="project" value="TreeGrafter"/>
</dbReference>
<feature type="region of interest" description="Disordered" evidence="13">
    <location>
        <begin position="161"/>
        <end position="180"/>
    </location>
</feature>
<evidence type="ECO:0000256" key="7">
    <source>
        <dbReference type="ARBA" id="ARBA00023193"/>
    </source>
</evidence>
<dbReference type="Gene3D" id="1.10.510.10">
    <property type="entry name" value="Transferase(Phosphotransferase) domain 1"/>
    <property type="match status" value="1"/>
</dbReference>
<comment type="catalytic activity">
    <reaction evidence="10">
        <text>L-seryl-[protein] + ATP = O-phospho-L-seryl-[protein] + ADP + H(+)</text>
        <dbReference type="Rhea" id="RHEA:17989"/>
        <dbReference type="Rhea" id="RHEA-COMP:9863"/>
        <dbReference type="Rhea" id="RHEA-COMP:11604"/>
        <dbReference type="ChEBI" id="CHEBI:15378"/>
        <dbReference type="ChEBI" id="CHEBI:29999"/>
        <dbReference type="ChEBI" id="CHEBI:30616"/>
        <dbReference type="ChEBI" id="CHEBI:83421"/>
        <dbReference type="ChEBI" id="CHEBI:456216"/>
        <dbReference type="EC" id="2.7.11.1"/>
    </reaction>
    <physiologicalReaction direction="left-to-right" evidence="10">
        <dbReference type="Rhea" id="RHEA:17990"/>
    </physiologicalReaction>
</comment>
<dbReference type="AlphaFoldDB" id="A0A8J5TGU3"/>
<evidence type="ECO:0000256" key="6">
    <source>
        <dbReference type="ARBA" id="ARBA00022840"/>
    </source>
</evidence>
<dbReference type="PROSITE" id="PS00107">
    <property type="entry name" value="PROTEIN_KINASE_ATP"/>
    <property type="match status" value="1"/>
</dbReference>
<accession>A0A8J5TGU3</accession>
<gene>
    <name evidence="15" type="primary">Eif2ak3-L1</name>
    <name evidence="15" type="ORF">Hamer_G015229</name>
</gene>
<sequence>MAEEDVHTLQVSTSPLSQLTLSNIYQHLDDRYTREFVEWEVLGRGGFGVVVKVQHMLDGCFYAIKIIPMEDDDSQTALREGKALALLNHPNIVRYYSTWAQLYVLPSHLNLIDQHSEKLRRKPRRPASIITKPRVNRIFTTSNIKIEELSSNAECDDAVEETSGEISSRGQRKSQRKLTHRAQATKAFNIIHEESTEMNYNISVDERMDNNSRETLHCNNLQQNSSKLMKNLGISSKESWNAKSSSDESIIFCDNLSSNAESKNEKILMPYKYSSSSSSENLVSASLDSEKSAVLSSVSDDQRSVMPYSSHRMEVLEHNNQRQLTIFIQMELCGESLRDWLQYRNDNYTPSANGRQSPVDRKKYLDLFKQMLLAVQCIHSANIIHRDVKPANIFFTLDGRHIKLGDFGLARLMPNLVTCGSGETDIIVEETNLTPISEHAPNTRGVGTPIYAAPELKIGGRYDTKSDMHNLGIILLEFFQPFQTGSERIHVINALKTKRQLDQEFLTLWPDIAPWILQLTDPEPNDRPSAYEVLESTLFKIPKLERSPKKLPMEKSDEIYQKNAEIAKLKEENLKQKEIIAQLQQEIENMKIEINNK</sequence>
<comment type="caution">
    <text evidence="15">The sequence shown here is derived from an EMBL/GenBank/DDBJ whole genome shotgun (WGS) entry which is preliminary data.</text>
</comment>
<feature type="coiled-coil region" evidence="12">
    <location>
        <begin position="566"/>
        <end position="593"/>
    </location>
</feature>
<dbReference type="PROSITE" id="PS50011">
    <property type="entry name" value="PROTEIN_KINASE_DOM"/>
    <property type="match status" value="1"/>
</dbReference>
<dbReference type="EMBL" id="JAHLQT010006356">
    <property type="protein sequence ID" value="KAG7175019.1"/>
    <property type="molecule type" value="Genomic_DNA"/>
</dbReference>
<dbReference type="Gene3D" id="3.30.200.20">
    <property type="entry name" value="Phosphorylase Kinase, domain 1"/>
    <property type="match status" value="1"/>
</dbReference>
<dbReference type="InterPro" id="IPR000719">
    <property type="entry name" value="Prot_kinase_dom"/>
</dbReference>
<reference evidence="15" key="1">
    <citation type="journal article" date="2021" name="Sci. Adv.">
        <title>The American lobster genome reveals insights on longevity, neural, and immune adaptations.</title>
        <authorList>
            <person name="Polinski J.M."/>
            <person name="Zimin A.V."/>
            <person name="Clark K.F."/>
            <person name="Kohn A.B."/>
            <person name="Sadowski N."/>
            <person name="Timp W."/>
            <person name="Ptitsyn A."/>
            <person name="Khanna P."/>
            <person name="Romanova D.Y."/>
            <person name="Williams P."/>
            <person name="Greenwood S.J."/>
            <person name="Moroz L.L."/>
            <person name="Walt D.R."/>
            <person name="Bodnar A.G."/>
        </authorList>
    </citation>
    <scope>NUCLEOTIDE SEQUENCE</scope>
    <source>
        <strain evidence="15">GMGI-L3</strain>
    </source>
</reference>
<evidence type="ECO:0000259" key="14">
    <source>
        <dbReference type="PROSITE" id="PS50011"/>
    </source>
</evidence>
<dbReference type="Proteomes" id="UP000747542">
    <property type="component" value="Unassembled WGS sequence"/>
</dbReference>
<keyword evidence="12" id="KW-0175">Coiled coil</keyword>
<comment type="catalytic activity">
    <reaction evidence="9">
        <text>L-threonyl-[protein] + ATP = O-phospho-L-threonyl-[protein] + ADP + H(+)</text>
        <dbReference type="Rhea" id="RHEA:46608"/>
        <dbReference type="Rhea" id="RHEA-COMP:11060"/>
        <dbReference type="Rhea" id="RHEA-COMP:11605"/>
        <dbReference type="ChEBI" id="CHEBI:15378"/>
        <dbReference type="ChEBI" id="CHEBI:30013"/>
        <dbReference type="ChEBI" id="CHEBI:30616"/>
        <dbReference type="ChEBI" id="CHEBI:61977"/>
        <dbReference type="ChEBI" id="CHEBI:456216"/>
        <dbReference type="EC" id="2.7.11.1"/>
    </reaction>
    <physiologicalReaction direction="left-to-right" evidence="9">
        <dbReference type="Rhea" id="RHEA:46609"/>
    </physiologicalReaction>
</comment>
<keyword evidence="2" id="KW-0723">Serine/threonine-protein kinase</keyword>
<keyword evidence="15" id="KW-0648">Protein biosynthesis</keyword>
<evidence type="ECO:0000313" key="16">
    <source>
        <dbReference type="Proteomes" id="UP000747542"/>
    </source>
</evidence>
<keyword evidence="6 11" id="KW-0067">ATP-binding</keyword>
<keyword evidence="5 15" id="KW-0418">Kinase</keyword>
<feature type="compositionally biased region" description="Basic residues" evidence="13">
    <location>
        <begin position="170"/>
        <end position="180"/>
    </location>
</feature>
<evidence type="ECO:0000256" key="11">
    <source>
        <dbReference type="PROSITE-ProRule" id="PRU10141"/>
    </source>
</evidence>
<dbReference type="GO" id="GO:0017148">
    <property type="term" value="P:negative regulation of translation"/>
    <property type="evidence" value="ECO:0007669"/>
    <property type="project" value="UniProtKB-KW"/>
</dbReference>
<evidence type="ECO:0000256" key="13">
    <source>
        <dbReference type="SAM" id="MobiDB-lite"/>
    </source>
</evidence>
<evidence type="ECO:0000256" key="3">
    <source>
        <dbReference type="ARBA" id="ARBA00022679"/>
    </source>
</evidence>
<dbReference type="InterPro" id="IPR008271">
    <property type="entry name" value="Ser/Thr_kinase_AS"/>
</dbReference>
<proteinExistence type="inferred from homology"/>
<comment type="similarity">
    <text evidence="8">Belongs to the protein kinase superfamily. Ser/Thr protein kinase family. GCN2 subfamily.</text>
</comment>
<evidence type="ECO:0000256" key="12">
    <source>
        <dbReference type="SAM" id="Coils"/>
    </source>
</evidence>
<feature type="domain" description="Protein kinase" evidence="14">
    <location>
        <begin position="36"/>
        <end position="539"/>
    </location>
</feature>
<dbReference type="PROSITE" id="PS00108">
    <property type="entry name" value="PROTEIN_KINASE_ST"/>
    <property type="match status" value="1"/>
</dbReference>
<evidence type="ECO:0000256" key="8">
    <source>
        <dbReference type="ARBA" id="ARBA00037982"/>
    </source>
</evidence>
<evidence type="ECO:0000313" key="15">
    <source>
        <dbReference type="EMBL" id="KAG7175019.1"/>
    </source>
</evidence>
<evidence type="ECO:0000256" key="1">
    <source>
        <dbReference type="ARBA" id="ARBA00012513"/>
    </source>
</evidence>
<dbReference type="GO" id="GO:0005737">
    <property type="term" value="C:cytoplasm"/>
    <property type="evidence" value="ECO:0007669"/>
    <property type="project" value="TreeGrafter"/>
</dbReference>
<dbReference type="EC" id="2.7.11.1" evidence="1"/>
<keyword evidence="3" id="KW-0808">Transferase</keyword>